<dbReference type="InterPro" id="IPR027417">
    <property type="entry name" value="P-loop_NTPase"/>
</dbReference>
<organism evidence="3 4">
    <name type="scientific">Deinandra increscens subsp. villosa</name>
    <dbReference type="NCBI Taxonomy" id="3103831"/>
    <lineage>
        <taxon>Eukaryota</taxon>
        <taxon>Viridiplantae</taxon>
        <taxon>Streptophyta</taxon>
        <taxon>Embryophyta</taxon>
        <taxon>Tracheophyta</taxon>
        <taxon>Spermatophyta</taxon>
        <taxon>Magnoliopsida</taxon>
        <taxon>eudicotyledons</taxon>
        <taxon>Gunneridae</taxon>
        <taxon>Pentapetalae</taxon>
        <taxon>asterids</taxon>
        <taxon>campanulids</taxon>
        <taxon>Asterales</taxon>
        <taxon>Asteraceae</taxon>
        <taxon>Asteroideae</taxon>
        <taxon>Heliantheae alliance</taxon>
        <taxon>Madieae</taxon>
        <taxon>Madiinae</taxon>
        <taxon>Deinandra</taxon>
    </lineage>
</organism>
<feature type="domain" description="NB-ARC" evidence="2">
    <location>
        <begin position="170"/>
        <end position="347"/>
    </location>
</feature>
<gene>
    <name evidence="3" type="ORF">SSX86_032476</name>
</gene>
<evidence type="ECO:0000259" key="2">
    <source>
        <dbReference type="Pfam" id="PF00931"/>
    </source>
</evidence>
<dbReference type="GO" id="GO:0043531">
    <property type="term" value="F:ADP binding"/>
    <property type="evidence" value="ECO:0007669"/>
    <property type="project" value="InterPro"/>
</dbReference>
<dbReference type="InterPro" id="IPR042197">
    <property type="entry name" value="Apaf_helical"/>
</dbReference>
<dbReference type="SUPFAM" id="SSF52540">
    <property type="entry name" value="P-loop containing nucleoside triphosphate hydrolases"/>
    <property type="match status" value="1"/>
</dbReference>
<dbReference type="GO" id="GO:0006952">
    <property type="term" value="P:defense response"/>
    <property type="evidence" value="ECO:0007669"/>
    <property type="project" value="InterPro"/>
</dbReference>
<reference evidence="3 4" key="1">
    <citation type="submission" date="2024-04" db="EMBL/GenBank/DDBJ databases">
        <title>The reference genome of an endangered Asteraceae, Deinandra increscens subsp. villosa, native to the Central Coast of California.</title>
        <authorList>
            <person name="Guilliams M."/>
            <person name="Hasenstab-Lehman K."/>
            <person name="Meyer R."/>
            <person name="Mcevoy S."/>
        </authorList>
    </citation>
    <scope>NUCLEOTIDE SEQUENCE [LARGE SCALE GENOMIC DNA]</scope>
    <source>
        <tissue evidence="3">Leaf</tissue>
    </source>
</reference>
<dbReference type="InterPro" id="IPR001611">
    <property type="entry name" value="Leu-rich_rpt"/>
</dbReference>
<dbReference type="EMBL" id="JBCNJP010011559">
    <property type="protein sequence ID" value="KAK9048560.1"/>
    <property type="molecule type" value="Genomic_DNA"/>
</dbReference>
<proteinExistence type="predicted"/>
<dbReference type="PRINTS" id="PR00364">
    <property type="entry name" value="DISEASERSIST"/>
</dbReference>
<dbReference type="InterPro" id="IPR032675">
    <property type="entry name" value="LRR_dom_sf"/>
</dbReference>
<dbReference type="PROSITE" id="PS51450">
    <property type="entry name" value="LRR"/>
    <property type="match status" value="1"/>
</dbReference>
<dbReference type="Pfam" id="PF00931">
    <property type="entry name" value="NB-ARC"/>
    <property type="match status" value="1"/>
</dbReference>
<dbReference type="InterPro" id="IPR002182">
    <property type="entry name" value="NB-ARC"/>
</dbReference>
<comment type="caution">
    <text evidence="3">The sequence shown here is derived from an EMBL/GenBank/DDBJ whole genome shotgun (WGS) entry which is preliminary data.</text>
</comment>
<dbReference type="Gene3D" id="3.40.50.300">
    <property type="entry name" value="P-loop containing nucleotide triphosphate hydrolases"/>
    <property type="match status" value="1"/>
</dbReference>
<dbReference type="PANTHER" id="PTHR11017">
    <property type="entry name" value="LEUCINE-RICH REPEAT-CONTAINING PROTEIN"/>
    <property type="match status" value="1"/>
</dbReference>
<dbReference type="Gene3D" id="1.10.8.430">
    <property type="entry name" value="Helical domain of apoptotic protease-activating factors"/>
    <property type="match status" value="1"/>
</dbReference>
<accession>A0AAP0C777</accession>
<protein>
    <recommendedName>
        <fullName evidence="2">NB-ARC domain-containing protein</fullName>
    </recommendedName>
</protein>
<dbReference type="Gene3D" id="3.80.10.10">
    <property type="entry name" value="Ribonuclease Inhibitor"/>
    <property type="match status" value="2"/>
</dbReference>
<sequence>MRHRQMDNVFSQLPQDIIHHIFPRISLRQVLICPPSQEPSTPPSLPPDQRLYAFWYLKLLMEVAPLYDNGVVGSCAWLGGSNGPAFRLRLEKRWLPELETHGLPIRRHRWRILSQQSSSFFAGFTFAPDPKKLSLERDIIENIVNELHDRLDVTSWTSTPSLLIGMKCEIKMITSWLTDGSSHTADILTITGVGGIGKTSLANYVYKLHCSQFTCSSFVNDINMRHDEKFHGLLDIQEQLYGDISKGKKTRAHDASGYTSMITKTLALKKVLIVLDDINSLEQLDVLLGNIGFHQGSKIIITTRNASLTERCALFNPRVQTKHTQILLDGLWMSESLELLCVHAFKRHKAKEGYEKVLKELVEYCSGHPLALEVLGRSLHMRDVTYWKECIEGLKQEPNFDVQKILKMSYDSLPFENDKELLKYIACFFVGAVMGRDLVRQESPNKPWERSRLWCVESLKVFKQSEGTGNVLGLALDTRMHEIDKLTLKTDALSKMNNLKLLQLNYVKIKGSLKNISKELRWLCMSGFHLRSIPSDLPMENLVVLHMVNSKIESFNMSYSSSQRVMSKLKGMIGSSSKYKPLLGSLKILDLSFSKLLHSLDGFYHLPALEHLMLSGCTSLTKVGESIEHCVELLYIDLSNCKKLGKLPISIQKLKKIKILEANGCDHLVFPTKLRGTDSSASSVDVIPRDLSFFISALPVSLVHLSLENNNLSNESFPMGFSGLYLLKTLDLSSNPIVSMPCCLSNLPRLEMLRMDDCELLETVEHLPSSLRLLRLGNEKLIREVKFDQGIPPIFLSFRIYKQHRFRMNDIIEIQPLEHVEDKVSRSLGWDNLQTHKQHKVGLQMLYEFGIFSTYYGGKEMPNWISYRSKLHGSISFTIPPSSSPNKPKLRGLNFCCVRERLSNLDRPFLLPRIKIRNITKNGTWIYHPLLSGIDVAEECIIYVSHWMFGINEMQEGDQVTISTLCMRLSAEEAGRGIRECGIGFVYDDDDEKIEEEEEEEDVLGYYKSWNHIIGGDLSAFQTTTGEYILHNSFFTSRL</sequence>
<dbReference type="AlphaFoldDB" id="A0AAP0C777"/>
<evidence type="ECO:0000256" key="1">
    <source>
        <dbReference type="ARBA" id="ARBA00022614"/>
    </source>
</evidence>
<dbReference type="PANTHER" id="PTHR11017:SF313">
    <property type="entry name" value="TIR DOMAIN, P-LOOP CONTAINING NUCLEOSIDE TRIPHOSPHATE HYDROLASE"/>
    <property type="match status" value="1"/>
</dbReference>
<evidence type="ECO:0000313" key="4">
    <source>
        <dbReference type="Proteomes" id="UP001408789"/>
    </source>
</evidence>
<dbReference type="InterPro" id="IPR044974">
    <property type="entry name" value="Disease_R_plants"/>
</dbReference>
<keyword evidence="4" id="KW-1185">Reference proteome</keyword>
<name>A0AAP0C777_9ASTR</name>
<evidence type="ECO:0000313" key="3">
    <source>
        <dbReference type="EMBL" id="KAK9048560.1"/>
    </source>
</evidence>
<dbReference type="Proteomes" id="UP001408789">
    <property type="component" value="Unassembled WGS sequence"/>
</dbReference>
<dbReference type="SUPFAM" id="SSF52058">
    <property type="entry name" value="L domain-like"/>
    <property type="match status" value="1"/>
</dbReference>
<keyword evidence="1" id="KW-0433">Leucine-rich repeat</keyword>